<dbReference type="AlphaFoldDB" id="A0ABD0NLU9"/>
<proteinExistence type="predicted"/>
<name>A0ABD0NLU9_CIRMR</name>
<sequence>IRVSRPILIPGFPENATVLVGGHVKLVCKLHQPASTRLQWFKKDSNRLGPDGSPLLTALT</sequence>
<evidence type="ECO:0000313" key="1">
    <source>
        <dbReference type="EMBL" id="KAL0162235.1"/>
    </source>
</evidence>
<accession>A0ABD0NLU9</accession>
<dbReference type="InterPro" id="IPR036179">
    <property type="entry name" value="Ig-like_dom_sf"/>
</dbReference>
<dbReference type="Proteomes" id="UP001529510">
    <property type="component" value="Unassembled WGS sequence"/>
</dbReference>
<comment type="caution">
    <text evidence="1">The sequence shown here is derived from an EMBL/GenBank/DDBJ whole genome shotgun (WGS) entry which is preliminary data.</text>
</comment>
<reference evidence="1 2" key="1">
    <citation type="submission" date="2024-05" db="EMBL/GenBank/DDBJ databases">
        <title>Genome sequencing and assembly of Indian major carp, Cirrhinus mrigala (Hamilton, 1822).</title>
        <authorList>
            <person name="Mohindra V."/>
            <person name="Chowdhury L.M."/>
            <person name="Lal K."/>
            <person name="Jena J.K."/>
        </authorList>
    </citation>
    <scope>NUCLEOTIDE SEQUENCE [LARGE SCALE GENOMIC DNA]</scope>
    <source>
        <strain evidence="1">CM1030</strain>
        <tissue evidence="1">Blood</tissue>
    </source>
</reference>
<protein>
    <recommendedName>
        <fullName evidence="3">Ig-like domain-containing protein</fullName>
    </recommendedName>
</protein>
<feature type="non-terminal residue" evidence="1">
    <location>
        <position position="1"/>
    </location>
</feature>
<keyword evidence="2" id="KW-1185">Reference proteome</keyword>
<dbReference type="InterPro" id="IPR013783">
    <property type="entry name" value="Ig-like_fold"/>
</dbReference>
<evidence type="ECO:0008006" key="3">
    <source>
        <dbReference type="Google" id="ProtNLM"/>
    </source>
</evidence>
<organism evidence="1 2">
    <name type="scientific">Cirrhinus mrigala</name>
    <name type="common">Mrigala</name>
    <dbReference type="NCBI Taxonomy" id="683832"/>
    <lineage>
        <taxon>Eukaryota</taxon>
        <taxon>Metazoa</taxon>
        <taxon>Chordata</taxon>
        <taxon>Craniata</taxon>
        <taxon>Vertebrata</taxon>
        <taxon>Euteleostomi</taxon>
        <taxon>Actinopterygii</taxon>
        <taxon>Neopterygii</taxon>
        <taxon>Teleostei</taxon>
        <taxon>Ostariophysi</taxon>
        <taxon>Cypriniformes</taxon>
        <taxon>Cyprinidae</taxon>
        <taxon>Labeoninae</taxon>
        <taxon>Labeonini</taxon>
        <taxon>Cirrhinus</taxon>
    </lineage>
</organism>
<dbReference type="EMBL" id="JAMKFB020000021">
    <property type="protein sequence ID" value="KAL0162235.1"/>
    <property type="molecule type" value="Genomic_DNA"/>
</dbReference>
<dbReference type="Gene3D" id="2.60.40.10">
    <property type="entry name" value="Immunoglobulins"/>
    <property type="match status" value="1"/>
</dbReference>
<gene>
    <name evidence="1" type="ORF">M9458_041631</name>
</gene>
<evidence type="ECO:0000313" key="2">
    <source>
        <dbReference type="Proteomes" id="UP001529510"/>
    </source>
</evidence>
<dbReference type="SUPFAM" id="SSF48726">
    <property type="entry name" value="Immunoglobulin"/>
    <property type="match status" value="1"/>
</dbReference>
<feature type="non-terminal residue" evidence="1">
    <location>
        <position position="60"/>
    </location>
</feature>